<dbReference type="VEuPathDB" id="VectorBase:AALB004465"/>
<reference evidence="2 3" key="1">
    <citation type="journal article" date="2017" name="G3 (Bethesda)">
        <title>The Physical Genome Mapping of Anopheles albimanus Corrected Scaffold Misassemblies and Identified Interarm Rearrangements in Genus Anopheles.</title>
        <authorList>
            <person name="Artemov G.N."/>
            <person name="Peery A.N."/>
            <person name="Jiang X."/>
            <person name="Tu Z."/>
            <person name="Stegniy V.N."/>
            <person name="Sharakhova M.V."/>
            <person name="Sharakhov I.V."/>
        </authorList>
    </citation>
    <scope>NUCLEOTIDE SEQUENCE [LARGE SCALE GENOMIC DNA]</scope>
    <source>
        <strain evidence="2 3">ALBI9_A</strain>
    </source>
</reference>
<feature type="compositionally biased region" description="Low complexity" evidence="1">
    <location>
        <begin position="502"/>
        <end position="518"/>
    </location>
</feature>
<feature type="region of interest" description="Disordered" evidence="1">
    <location>
        <begin position="640"/>
        <end position="711"/>
    </location>
</feature>
<protein>
    <submittedName>
        <fullName evidence="2">Uncharacterized protein</fullName>
    </submittedName>
</protein>
<feature type="compositionally biased region" description="Polar residues" evidence="1">
    <location>
        <begin position="640"/>
        <end position="649"/>
    </location>
</feature>
<feature type="compositionally biased region" description="Low complexity" evidence="1">
    <location>
        <begin position="576"/>
        <end position="591"/>
    </location>
</feature>
<feature type="compositionally biased region" description="Polar residues" evidence="1">
    <location>
        <begin position="93"/>
        <end position="106"/>
    </location>
</feature>
<dbReference type="EnsemblMetazoa" id="AALB004465-RA">
    <property type="protein sequence ID" value="AALB004465-PA"/>
    <property type="gene ID" value="AALB004465"/>
</dbReference>
<dbReference type="VEuPathDB" id="VectorBase:AALB20_027631"/>
<proteinExistence type="predicted"/>
<sequence>MQSGHGGSPPIGARRVRTDLHTSENLYVQSIGRSRSNSPMHAGLLARHGHRKAASEPKGIPGGPVPPVVGAPTSLVSSSSSSSSTMYLSVPSGCSSRPSATSSATHHPNPYRQRSSSSGAAGGTGTSRNPQRVHTLATVSAGAVSRSTTRLSPSPCRTNDVPTSIGIQNRSQLPARARLLTRRLQNNATPTNGSESPRSIDSLPRRTFSGSYKTATLSQFHNNLANNNGPGSLHLTDSASTATNSAEDLTLLDKSLRNSMLQDVVHFKKELVRLRRILQETDTLNPFENNNGQFFTTAAAAAVAACNNNNNSSSLSSAATDGQENSTASMTGLEMNRQQQENVLIRESSVAALALLEDQRQELADLRRQVVYLQGEMTAKDRIIRQQQNMIEKLEADREKQQQAAASATQSAATTNESASGAAGDINQAAETISTATQTERVLLCDIVLALCMLCAINLICLLHLLNGDKELLNRILMPGSLPFLYYSRSEHPTTPRNGLRTPTASNISSNSSGPSTPQQHLHSHHTQTPSRSAPSKTQISSVYTQLSSVRHSIAGASVPAISPAGTAPNTLRRTSVGSSHNLSSVGLSSNGTTKPVRTTHIGTLAVTGRQHTTGDRIPVSARHSSHHKLLASPIRSTVATAGPATSPSNGPPATAVNTNTGKRSASIIKPPSSFACNGGMLPMGETKSKSAPSTPSGAKLLTAPATGASTTTGGGCDDIAHDSNGQTTACVVLSSSDAGFSSGSCENESSGKSDTSDEGSETEKNTLASPPMPVNGKLLTSLKLLPSTGSTATTPAVAAGGGCGGDGASTLVPQPGHAANGIVGH</sequence>
<evidence type="ECO:0000313" key="2">
    <source>
        <dbReference type="EnsemblMetazoa" id="AALB004465-PA"/>
    </source>
</evidence>
<dbReference type="AlphaFoldDB" id="A0A182FD78"/>
<evidence type="ECO:0000256" key="1">
    <source>
        <dbReference type="SAM" id="MobiDB-lite"/>
    </source>
</evidence>
<feature type="compositionally biased region" description="Polar residues" evidence="1">
    <location>
        <begin position="190"/>
        <end position="199"/>
    </location>
</feature>
<feature type="region of interest" description="Disordered" evidence="1">
    <location>
        <begin position="1"/>
        <end position="165"/>
    </location>
</feature>
<feature type="region of interest" description="Disordered" evidence="1">
    <location>
        <begin position="492"/>
        <end position="542"/>
    </location>
</feature>
<accession>A0A182FD78</accession>
<feature type="region of interest" description="Disordered" evidence="1">
    <location>
        <begin position="183"/>
        <end position="205"/>
    </location>
</feature>
<feature type="region of interest" description="Disordered" evidence="1">
    <location>
        <begin position="560"/>
        <end position="625"/>
    </location>
</feature>
<feature type="compositionally biased region" description="Polar residues" evidence="1">
    <location>
        <begin position="23"/>
        <end position="39"/>
    </location>
</feature>
<feature type="region of interest" description="Disordered" evidence="1">
    <location>
        <begin position="741"/>
        <end position="776"/>
    </location>
</feature>
<feature type="compositionally biased region" description="Low complexity" evidence="1">
    <location>
        <begin position="402"/>
        <end position="420"/>
    </location>
</feature>
<feature type="compositionally biased region" description="Polar residues" evidence="1">
    <location>
        <begin position="145"/>
        <end position="165"/>
    </location>
</feature>
<keyword evidence="3" id="KW-1185">Reference proteome</keyword>
<reference evidence="2" key="2">
    <citation type="submission" date="2022-08" db="UniProtKB">
        <authorList>
            <consortium name="EnsemblMetazoa"/>
        </authorList>
    </citation>
    <scope>IDENTIFICATION</scope>
    <source>
        <strain evidence="2">STECLA/ALBI9_A</strain>
    </source>
</reference>
<feature type="region of interest" description="Disordered" evidence="1">
    <location>
        <begin position="395"/>
        <end position="421"/>
    </location>
</feature>
<feature type="compositionally biased region" description="Polar residues" evidence="1">
    <location>
        <begin position="527"/>
        <end position="542"/>
    </location>
</feature>
<dbReference type="Proteomes" id="UP000069272">
    <property type="component" value="Chromosome 3L"/>
</dbReference>
<evidence type="ECO:0000313" key="3">
    <source>
        <dbReference type="Proteomes" id="UP000069272"/>
    </source>
</evidence>
<name>A0A182FD78_ANOAL</name>
<organism evidence="2 3">
    <name type="scientific">Anopheles albimanus</name>
    <name type="common">New world malaria mosquito</name>
    <dbReference type="NCBI Taxonomy" id="7167"/>
    <lineage>
        <taxon>Eukaryota</taxon>
        <taxon>Metazoa</taxon>
        <taxon>Ecdysozoa</taxon>
        <taxon>Arthropoda</taxon>
        <taxon>Hexapoda</taxon>
        <taxon>Insecta</taxon>
        <taxon>Pterygota</taxon>
        <taxon>Neoptera</taxon>
        <taxon>Endopterygota</taxon>
        <taxon>Diptera</taxon>
        <taxon>Nematocera</taxon>
        <taxon>Culicoidea</taxon>
        <taxon>Culicidae</taxon>
        <taxon>Anophelinae</taxon>
        <taxon>Anopheles</taxon>
    </lineage>
</organism>
<feature type="compositionally biased region" description="Low complexity" evidence="1">
    <location>
        <begin position="70"/>
        <end position="92"/>
    </location>
</feature>